<dbReference type="EMBL" id="JAHIBW010000011">
    <property type="protein sequence ID" value="KAG7306680.1"/>
    <property type="molecule type" value="Genomic_DNA"/>
</dbReference>
<gene>
    <name evidence="2" type="ORF">JYU34_008104</name>
</gene>
<proteinExistence type="predicted"/>
<protein>
    <submittedName>
        <fullName evidence="2">Uncharacterized protein</fullName>
    </submittedName>
</protein>
<accession>A0ABQ7QNQ6</accession>
<evidence type="ECO:0000313" key="3">
    <source>
        <dbReference type="Proteomes" id="UP000823941"/>
    </source>
</evidence>
<keyword evidence="3" id="KW-1185">Reference proteome</keyword>
<feature type="compositionally biased region" description="Basic and acidic residues" evidence="1">
    <location>
        <begin position="321"/>
        <end position="335"/>
    </location>
</feature>
<comment type="caution">
    <text evidence="2">The sequence shown here is derived from an EMBL/GenBank/DDBJ whole genome shotgun (WGS) entry which is preliminary data.</text>
</comment>
<evidence type="ECO:0000256" key="1">
    <source>
        <dbReference type="SAM" id="MobiDB-lite"/>
    </source>
</evidence>
<reference evidence="2 3" key="1">
    <citation type="submission" date="2021-06" db="EMBL/GenBank/DDBJ databases">
        <title>A haploid diamondback moth (Plutella xylostella L.) genome assembly resolves 31 chromosomes and identifies a diamide resistance mutation.</title>
        <authorList>
            <person name="Ward C.M."/>
            <person name="Perry K.D."/>
            <person name="Baker G."/>
            <person name="Powis K."/>
            <person name="Heckel D.G."/>
            <person name="Baxter S.W."/>
        </authorList>
    </citation>
    <scope>NUCLEOTIDE SEQUENCE [LARGE SCALE GENOMIC DNA]</scope>
    <source>
        <strain evidence="2 3">LV</strain>
        <tissue evidence="2">Single pupa</tissue>
    </source>
</reference>
<sequence>MSINPTANRGREVSNALELYDKLAQEEGFEATINTSSGWIWEDKFLITDFKLLKPSNEPSLTTALTNLQCFYLMYFGEVATPANPGGLFCQLLATSPHFSSPKDQLIEFDKKGTIEICQYTPFPDVDTVLKRFLDDEAPPAQDLDKEITAPVPENEGHLVGSPADPEFAGDEKEATTRLTAAGLEETGMFRMAVIVAFKALQNVKETDCWSAHKSQYSHLLSRYKKAKDSKATFKLFPYCRLIHQTYLADLGYRGNEDLCYLMACLIDEKSPPPPTTGGARAAEWTKSLNSKTKSEIQKVGCKMFEGESSFRLTSFNSNKTDYKVDSHAGEKWTPPDDSPPTGESPKDADDDYFECGAPTHLS</sequence>
<organism evidence="2 3">
    <name type="scientific">Plutella xylostella</name>
    <name type="common">Diamondback moth</name>
    <name type="synonym">Plutella maculipennis</name>
    <dbReference type="NCBI Taxonomy" id="51655"/>
    <lineage>
        <taxon>Eukaryota</taxon>
        <taxon>Metazoa</taxon>
        <taxon>Ecdysozoa</taxon>
        <taxon>Arthropoda</taxon>
        <taxon>Hexapoda</taxon>
        <taxon>Insecta</taxon>
        <taxon>Pterygota</taxon>
        <taxon>Neoptera</taxon>
        <taxon>Endopterygota</taxon>
        <taxon>Lepidoptera</taxon>
        <taxon>Glossata</taxon>
        <taxon>Ditrysia</taxon>
        <taxon>Yponomeutoidea</taxon>
        <taxon>Plutellidae</taxon>
        <taxon>Plutella</taxon>
    </lineage>
</organism>
<name>A0ABQ7QNQ6_PLUXY</name>
<evidence type="ECO:0000313" key="2">
    <source>
        <dbReference type="EMBL" id="KAG7306680.1"/>
    </source>
</evidence>
<feature type="region of interest" description="Disordered" evidence="1">
    <location>
        <begin position="321"/>
        <end position="363"/>
    </location>
</feature>
<dbReference type="Proteomes" id="UP000823941">
    <property type="component" value="Chromosome 11"/>
</dbReference>